<dbReference type="STRING" id="1227454.C446_00055"/>
<dbReference type="Gene3D" id="3.90.76.10">
    <property type="entry name" value="Dipeptide-binding Protein, Domain 1"/>
    <property type="match status" value="1"/>
</dbReference>
<dbReference type="Pfam" id="PF00496">
    <property type="entry name" value="SBP_bac_5"/>
    <property type="match status" value="1"/>
</dbReference>
<comment type="similarity">
    <text evidence="1">Belongs to the bacterial solute-binding protein 5 family.</text>
</comment>
<name>M0MR11_9EURY</name>
<proteinExistence type="inferred from homology"/>
<dbReference type="Gene3D" id="3.10.105.10">
    <property type="entry name" value="Dipeptide-binding Protein, Domain 3"/>
    <property type="match status" value="1"/>
</dbReference>
<reference evidence="5 6" key="1">
    <citation type="journal article" date="2014" name="PLoS Genet.">
        <title>Phylogenetically driven sequencing of extremely halophilic archaea reveals strategies for static and dynamic osmo-response.</title>
        <authorList>
            <person name="Becker E.A."/>
            <person name="Seitzer P.M."/>
            <person name="Tritt A."/>
            <person name="Larsen D."/>
            <person name="Krusor M."/>
            <person name="Yao A.I."/>
            <person name="Wu D."/>
            <person name="Madern D."/>
            <person name="Eisen J.A."/>
            <person name="Darling A.E."/>
            <person name="Facciotti M.T."/>
        </authorList>
    </citation>
    <scope>NUCLEOTIDE SEQUENCE [LARGE SCALE GENOMIC DNA]</scope>
    <source>
        <strain evidence="5 6">JCM 10879</strain>
    </source>
</reference>
<dbReference type="SUPFAM" id="SSF53850">
    <property type="entry name" value="Periplasmic binding protein-like II"/>
    <property type="match status" value="1"/>
</dbReference>
<dbReference type="InterPro" id="IPR039424">
    <property type="entry name" value="SBP_5"/>
</dbReference>
<dbReference type="Proteomes" id="UP000011607">
    <property type="component" value="Unassembled WGS sequence"/>
</dbReference>
<dbReference type="GO" id="GO:0015833">
    <property type="term" value="P:peptide transport"/>
    <property type="evidence" value="ECO:0007669"/>
    <property type="project" value="TreeGrafter"/>
</dbReference>
<dbReference type="PATRIC" id="fig|1227454.3.peg.11"/>
<dbReference type="PANTHER" id="PTHR30290:SF9">
    <property type="entry name" value="OLIGOPEPTIDE-BINDING PROTEIN APPA"/>
    <property type="match status" value="1"/>
</dbReference>
<dbReference type="GO" id="GO:1904680">
    <property type="term" value="F:peptide transmembrane transporter activity"/>
    <property type="evidence" value="ECO:0007669"/>
    <property type="project" value="TreeGrafter"/>
</dbReference>
<dbReference type="PROSITE" id="PS51257">
    <property type="entry name" value="PROKAR_LIPOPROTEIN"/>
    <property type="match status" value="1"/>
</dbReference>
<dbReference type="GO" id="GO:0042597">
    <property type="term" value="C:periplasmic space"/>
    <property type="evidence" value="ECO:0007669"/>
    <property type="project" value="UniProtKB-ARBA"/>
</dbReference>
<protein>
    <submittedName>
        <fullName evidence="5">Peptide ABC transporter substrate-binding protein</fullName>
    </submittedName>
</protein>
<comment type="caution">
    <text evidence="5">The sequence shown here is derived from an EMBL/GenBank/DDBJ whole genome shotgun (WGS) entry which is preliminary data.</text>
</comment>
<dbReference type="CDD" id="cd08512">
    <property type="entry name" value="PBP2_NikA_DppA_OppA_like_7"/>
    <property type="match status" value="1"/>
</dbReference>
<feature type="domain" description="Solute-binding protein family 5" evidence="4">
    <location>
        <begin position="99"/>
        <end position="458"/>
    </location>
</feature>
<gene>
    <name evidence="5" type="ORF">C446_00055</name>
</gene>
<dbReference type="RefSeq" id="WP_006670989.1">
    <property type="nucleotide sequence ID" value="NZ_AOMA01000002.1"/>
</dbReference>
<dbReference type="PANTHER" id="PTHR30290">
    <property type="entry name" value="PERIPLASMIC BINDING COMPONENT OF ABC TRANSPORTER"/>
    <property type="match status" value="1"/>
</dbReference>
<evidence type="ECO:0000256" key="3">
    <source>
        <dbReference type="ARBA" id="ARBA00022729"/>
    </source>
</evidence>
<dbReference type="eggNOG" id="arCOG01534">
    <property type="taxonomic scope" value="Archaea"/>
</dbReference>
<dbReference type="InterPro" id="IPR030678">
    <property type="entry name" value="Peptide/Ni-bd"/>
</dbReference>
<evidence type="ECO:0000313" key="6">
    <source>
        <dbReference type="Proteomes" id="UP000011607"/>
    </source>
</evidence>
<dbReference type="InterPro" id="IPR000914">
    <property type="entry name" value="SBP_5_dom"/>
</dbReference>
<dbReference type="Gene3D" id="3.40.190.10">
    <property type="entry name" value="Periplasmic binding protein-like II"/>
    <property type="match status" value="1"/>
</dbReference>
<evidence type="ECO:0000256" key="1">
    <source>
        <dbReference type="ARBA" id="ARBA00005695"/>
    </source>
</evidence>
<evidence type="ECO:0000256" key="2">
    <source>
        <dbReference type="ARBA" id="ARBA00022448"/>
    </source>
</evidence>
<keyword evidence="6" id="KW-1185">Reference proteome</keyword>
<organism evidence="5 6">
    <name type="scientific">Halobiforma nitratireducens JCM 10879</name>
    <dbReference type="NCBI Taxonomy" id="1227454"/>
    <lineage>
        <taxon>Archaea</taxon>
        <taxon>Methanobacteriati</taxon>
        <taxon>Methanobacteriota</taxon>
        <taxon>Stenosarchaea group</taxon>
        <taxon>Halobacteria</taxon>
        <taxon>Halobacteriales</taxon>
        <taxon>Natrialbaceae</taxon>
        <taxon>Halobiforma</taxon>
    </lineage>
</organism>
<dbReference type="GO" id="GO:0043190">
    <property type="term" value="C:ATP-binding cassette (ABC) transporter complex"/>
    <property type="evidence" value="ECO:0007669"/>
    <property type="project" value="InterPro"/>
</dbReference>
<dbReference type="PIRSF" id="PIRSF002741">
    <property type="entry name" value="MppA"/>
    <property type="match status" value="1"/>
</dbReference>
<sequence length="544" mass="61429">MGKDGKNHGEGGHITRRQLIGYASAAGFTTALAGCSGEEPEETTDNGLDDSDDASLVYATTISPSTIDPMRASDNFENIYTVNVYDSLLNYTDDSPPQLEAGLATDWEVSDDEQTYEFTLRDDATFHNGDPVTASDVAYSFERMQELQDGLSWMWDGTIEPEGVTAIDETTVEIETERTFAPFLFTLPYHPIVNEAEVEENDEDWLEQNDAGSGPYELVEHEREERIVLERADDWWGDDPAGEPFEEVTLEIVPEEGTVNGMMGDGSADITDEWLSVESYEELDDLDHVWVSDEVTFSPLYVFMHTQREPLDDVNVRRAISYAVDYQQIVDDILLGNADQMQGPLPAEMWGHNDDAIQYEQDIDQAQEYLDESDHDPEDIELTYTYVTGLTVTENIGLLLQTNLNELGIDLELEAAPWTRITDMTTSQDTTSDMHAIYLSFSYVDPDTFLYPAWHSSSHGSWESAAWYENDEVDQLLDDARTEVDVDQRTEYYEEAQEIIAEEAPALFLVNEAELYGVNERIGGYVDNGLVGYSKAFWRLYEES</sequence>
<accession>M0MR11</accession>
<evidence type="ECO:0000313" key="5">
    <source>
        <dbReference type="EMBL" id="EMA47184.1"/>
    </source>
</evidence>
<dbReference type="AlphaFoldDB" id="M0MR11"/>
<dbReference type="OrthoDB" id="233597at2157"/>
<keyword evidence="2" id="KW-0813">Transport</keyword>
<keyword evidence="3" id="KW-0732">Signal</keyword>
<dbReference type="EMBL" id="AOMA01000002">
    <property type="protein sequence ID" value="EMA47184.1"/>
    <property type="molecule type" value="Genomic_DNA"/>
</dbReference>
<evidence type="ECO:0000259" key="4">
    <source>
        <dbReference type="Pfam" id="PF00496"/>
    </source>
</evidence>